<comment type="similarity">
    <text evidence="4">Belongs to the methyl-accepting chemotaxis (MCP) protein family.</text>
</comment>
<feature type="domain" description="Methyl-accepting transducer" evidence="9">
    <location>
        <begin position="644"/>
        <end position="880"/>
    </location>
</feature>
<feature type="coiled-coil region" evidence="6">
    <location>
        <begin position="600"/>
        <end position="627"/>
    </location>
</feature>
<dbReference type="STRING" id="560819.SAMN05428998_104266"/>
<evidence type="ECO:0000259" key="11">
    <source>
        <dbReference type="PROSITE" id="PS50885"/>
    </source>
</evidence>
<feature type="domain" description="HAMP" evidence="11">
    <location>
        <begin position="551"/>
        <end position="603"/>
    </location>
</feature>
<accession>A0A1Y6BHN3</accession>
<keyword evidence="2" id="KW-1003">Cell membrane</keyword>
<dbReference type="GO" id="GO:0007165">
    <property type="term" value="P:signal transduction"/>
    <property type="evidence" value="ECO:0007669"/>
    <property type="project" value="UniProtKB-KW"/>
</dbReference>
<evidence type="ECO:0000256" key="8">
    <source>
        <dbReference type="SAM" id="Phobius"/>
    </source>
</evidence>
<keyword evidence="8" id="KW-1133">Transmembrane helix</keyword>
<feature type="transmembrane region" description="Helical" evidence="8">
    <location>
        <begin position="528"/>
        <end position="549"/>
    </location>
</feature>
<evidence type="ECO:0000313" key="12">
    <source>
        <dbReference type="EMBL" id="SMF09707.1"/>
    </source>
</evidence>
<feature type="compositionally biased region" description="Acidic residues" evidence="7">
    <location>
        <begin position="1"/>
        <end position="10"/>
    </location>
</feature>
<dbReference type="GO" id="GO:0004888">
    <property type="term" value="F:transmembrane signaling receptor activity"/>
    <property type="evidence" value="ECO:0007669"/>
    <property type="project" value="InterPro"/>
</dbReference>
<dbReference type="GO" id="GO:0006935">
    <property type="term" value="P:chemotaxis"/>
    <property type="evidence" value="ECO:0007669"/>
    <property type="project" value="InterPro"/>
</dbReference>
<evidence type="ECO:0000256" key="3">
    <source>
        <dbReference type="ARBA" id="ARBA00023224"/>
    </source>
</evidence>
<protein>
    <submittedName>
        <fullName evidence="12">Methyl-accepting chemotaxis protein</fullName>
    </submittedName>
</protein>
<dbReference type="Pfam" id="PF00015">
    <property type="entry name" value="MCPsignal"/>
    <property type="match status" value="1"/>
</dbReference>
<evidence type="ECO:0000256" key="2">
    <source>
        <dbReference type="ARBA" id="ARBA00022519"/>
    </source>
</evidence>
<dbReference type="Pfam" id="PF00672">
    <property type="entry name" value="HAMP"/>
    <property type="match status" value="1"/>
</dbReference>
<gene>
    <name evidence="12" type="ORF">SAMN05428998_104266</name>
</gene>
<keyword evidence="2" id="KW-0997">Cell inner membrane</keyword>
<dbReference type="GO" id="GO:0005886">
    <property type="term" value="C:plasma membrane"/>
    <property type="evidence" value="ECO:0007669"/>
    <property type="project" value="UniProtKB-SubCell"/>
</dbReference>
<dbReference type="Gene3D" id="6.10.340.10">
    <property type="match status" value="1"/>
</dbReference>
<dbReference type="Gene3D" id="1.10.287.950">
    <property type="entry name" value="Methyl-accepting chemotaxis protein"/>
    <property type="match status" value="1"/>
</dbReference>
<evidence type="ECO:0000256" key="6">
    <source>
        <dbReference type="SAM" id="Coils"/>
    </source>
</evidence>
<dbReference type="SMART" id="SM00283">
    <property type="entry name" value="MA"/>
    <property type="match status" value="1"/>
</dbReference>
<evidence type="ECO:0000256" key="4">
    <source>
        <dbReference type="ARBA" id="ARBA00029447"/>
    </source>
</evidence>
<evidence type="ECO:0000256" key="7">
    <source>
        <dbReference type="SAM" id="MobiDB-lite"/>
    </source>
</evidence>
<dbReference type="PROSITE" id="PS50192">
    <property type="entry name" value="T_SNARE"/>
    <property type="match status" value="1"/>
</dbReference>
<feature type="transmembrane region" description="Helical" evidence="8">
    <location>
        <begin position="52"/>
        <end position="74"/>
    </location>
</feature>
<dbReference type="SMART" id="SM00304">
    <property type="entry name" value="HAMP"/>
    <property type="match status" value="2"/>
</dbReference>
<dbReference type="CDD" id="cd06225">
    <property type="entry name" value="HAMP"/>
    <property type="match status" value="1"/>
</dbReference>
<dbReference type="InterPro" id="IPR003660">
    <property type="entry name" value="HAMP_dom"/>
</dbReference>
<dbReference type="SUPFAM" id="SSF58104">
    <property type="entry name" value="Methyl-accepting chemotaxis protein (MCP) signaling domain"/>
    <property type="match status" value="1"/>
</dbReference>
<keyword evidence="8" id="KW-0812">Transmembrane</keyword>
<dbReference type="InterPro" id="IPR000727">
    <property type="entry name" value="T_SNARE_dom"/>
</dbReference>
<dbReference type="PROSITE" id="PS50111">
    <property type="entry name" value="CHEMOTAXIS_TRANSDUC_2"/>
    <property type="match status" value="1"/>
</dbReference>
<evidence type="ECO:0000259" key="9">
    <source>
        <dbReference type="PROSITE" id="PS50111"/>
    </source>
</evidence>
<dbReference type="PANTHER" id="PTHR32089">
    <property type="entry name" value="METHYL-ACCEPTING CHEMOTAXIS PROTEIN MCPB"/>
    <property type="match status" value="1"/>
</dbReference>
<proteinExistence type="inferred from homology"/>
<dbReference type="PROSITE" id="PS50885">
    <property type="entry name" value="HAMP"/>
    <property type="match status" value="1"/>
</dbReference>
<feature type="region of interest" description="Disordered" evidence="7">
    <location>
        <begin position="1"/>
        <end position="38"/>
    </location>
</feature>
<dbReference type="InterPro" id="IPR004090">
    <property type="entry name" value="Chemotax_Me-accpt_rcpt"/>
</dbReference>
<keyword evidence="8" id="KW-0472">Membrane</keyword>
<evidence type="ECO:0000313" key="13">
    <source>
        <dbReference type="Proteomes" id="UP000192917"/>
    </source>
</evidence>
<dbReference type="AlphaFoldDB" id="A0A1Y6BHN3"/>
<dbReference type="PANTHER" id="PTHR32089:SF112">
    <property type="entry name" value="LYSOZYME-LIKE PROTEIN-RELATED"/>
    <property type="match status" value="1"/>
</dbReference>
<organism evidence="12 13">
    <name type="scientific">Tistlia consotensis USBA 355</name>
    <dbReference type="NCBI Taxonomy" id="560819"/>
    <lineage>
        <taxon>Bacteria</taxon>
        <taxon>Pseudomonadati</taxon>
        <taxon>Pseudomonadota</taxon>
        <taxon>Alphaproteobacteria</taxon>
        <taxon>Rhodospirillales</taxon>
        <taxon>Rhodovibrionaceae</taxon>
        <taxon>Tistlia</taxon>
    </lineage>
</organism>
<dbReference type="Proteomes" id="UP000192917">
    <property type="component" value="Unassembled WGS sequence"/>
</dbReference>
<dbReference type="InterPro" id="IPR038188">
    <property type="entry name" value="TorS_sensor_sf"/>
</dbReference>
<keyword evidence="3 5" id="KW-0807">Transducer</keyword>
<feature type="domain" description="T-SNARE coiled-coil homology" evidence="10">
    <location>
        <begin position="796"/>
        <end position="858"/>
    </location>
</feature>
<dbReference type="RefSeq" id="WP_085121961.1">
    <property type="nucleotide sequence ID" value="NZ_FWZX01000004.1"/>
</dbReference>
<dbReference type="EMBL" id="FWZX01000004">
    <property type="protein sequence ID" value="SMF09707.1"/>
    <property type="molecule type" value="Genomic_DNA"/>
</dbReference>
<evidence type="ECO:0000259" key="10">
    <source>
        <dbReference type="PROSITE" id="PS50192"/>
    </source>
</evidence>
<keyword evidence="13" id="KW-1185">Reference proteome</keyword>
<evidence type="ECO:0000256" key="1">
    <source>
        <dbReference type="ARBA" id="ARBA00004429"/>
    </source>
</evidence>
<dbReference type="PRINTS" id="PR00260">
    <property type="entry name" value="CHEMTRNSDUCR"/>
</dbReference>
<dbReference type="InterPro" id="IPR004089">
    <property type="entry name" value="MCPsignal_dom"/>
</dbReference>
<sequence>MTGEINEDMQDLEREADTEVSDEDPFEPESVDEEGAPILRQPRRRFGLGPRLFLAFGAVAGLTVLASGAAWFTFGGVEQAYDETAQRTAPAMEQSLRLQIGATELAGAAPELAAAADDSARQTLSATLSAKTWELEDRLDKLKKLGASEETVTAVKGQVSRLGDAVQALDEAVSKRLRLASEHDKRMSQVDAAQAEVGKMIAPKIDDAAFDLSLQSEMAGNDLKDSISGLIGVQIARLRAALEATATINHAVGVVGQAASVDSPLDLDDLKKALQGDLETLKGRLNALPRGGDWDKLDALYAELQDISLGKDGIFALRKEGFYLNALNSRGAEIKSIVGEEVTRANQIREAFLEMLGPVVETANAAVVKGSDEATATAARTVKELMDGGVGMMSALLSLKADINVAAGLLHQAGSISDASLLQPLRERFKAANDSAMEKLGKLPKEDVDGDLGTAVKGLLAEGLGDKSVFDARAEELAARDAGRASLAVSREASDKLGLEVAGLLMDAESQMTASSEAVTGAIKLGKLVLVALAGASVAIALLIAWLYVGRAILRRIAGLAHSMQTIAAGELEVAVPEKGSDEIADMGRNLAALRDSLAAADGERRANEAEREAAQLRRREEMMALAQKFEDSVKGVVDSLSAAATEMEATAESMTGTADATRRRAEDVAGAAEETSGNVDSAAAAARELSSSISEIGRQVTRSSAVAGEASSKANETNGKVEGLAEAARKIGEVVNLISEIAEQTNLLALNATIEAARAGEAGKGFAVVASEVKNLATQTAKATEEIGQQIGGMQSATGEAVEAIRSIVRVIEEMNEISASIAGAVEEQNAATEEIAQTVERAAHGTKTATEGIAEVNRSAVESGSAAEQVLISARELSRESEGLRGQVDSFLANVRAG</sequence>
<dbReference type="Gene3D" id="1.20.58.920">
    <property type="match status" value="2"/>
</dbReference>
<dbReference type="Pfam" id="PF21689">
    <property type="entry name" value="TorS_sensor_domain"/>
    <property type="match status" value="1"/>
</dbReference>
<evidence type="ECO:0000256" key="5">
    <source>
        <dbReference type="PROSITE-ProRule" id="PRU00284"/>
    </source>
</evidence>
<comment type="subcellular location">
    <subcellularLocation>
        <location evidence="1">Cell inner membrane</location>
        <topology evidence="1">Multi-pass membrane protein</topology>
    </subcellularLocation>
</comment>
<feature type="compositionally biased region" description="Acidic residues" evidence="7">
    <location>
        <begin position="18"/>
        <end position="35"/>
    </location>
</feature>
<reference evidence="12 13" key="1">
    <citation type="submission" date="2017-04" db="EMBL/GenBank/DDBJ databases">
        <authorList>
            <person name="Afonso C.L."/>
            <person name="Miller P.J."/>
            <person name="Scott M.A."/>
            <person name="Spackman E."/>
            <person name="Goraichik I."/>
            <person name="Dimitrov K.M."/>
            <person name="Suarez D.L."/>
            <person name="Swayne D.E."/>
        </authorList>
    </citation>
    <scope>NUCLEOTIDE SEQUENCE [LARGE SCALE GENOMIC DNA]</scope>
    <source>
        <strain evidence="12 13">USBA 355</strain>
    </source>
</reference>
<keyword evidence="6" id="KW-0175">Coiled coil</keyword>
<name>A0A1Y6BHN3_9PROT</name>